<feature type="transmembrane region" description="Helical" evidence="12">
    <location>
        <begin position="221"/>
        <end position="243"/>
    </location>
</feature>
<dbReference type="GO" id="GO:0016020">
    <property type="term" value="C:membrane"/>
    <property type="evidence" value="ECO:0007669"/>
    <property type="project" value="UniProtKB-SubCell"/>
</dbReference>
<dbReference type="GO" id="GO:0006813">
    <property type="term" value="P:potassium ion transport"/>
    <property type="evidence" value="ECO:0007669"/>
    <property type="project" value="UniProtKB-KW"/>
</dbReference>
<evidence type="ECO:0000259" key="14">
    <source>
        <dbReference type="Pfam" id="PF23256"/>
    </source>
</evidence>
<keyword evidence="2" id="KW-0813">Transport</keyword>
<dbReference type="InterPro" id="IPR050794">
    <property type="entry name" value="CPA2_transporter"/>
</dbReference>
<dbReference type="GO" id="GO:0006885">
    <property type="term" value="P:regulation of pH"/>
    <property type="evidence" value="ECO:0007669"/>
    <property type="project" value="TreeGrafter"/>
</dbReference>
<accession>A0A7J7MIE1</accession>
<dbReference type="Pfam" id="PF23256">
    <property type="entry name" value="CHX17_2nd"/>
    <property type="match status" value="1"/>
</dbReference>
<evidence type="ECO:0000256" key="4">
    <source>
        <dbReference type="ARBA" id="ARBA00022538"/>
    </source>
</evidence>
<evidence type="ECO:0000259" key="15">
    <source>
        <dbReference type="Pfam" id="PF23259"/>
    </source>
</evidence>
<comment type="subcellular location">
    <subcellularLocation>
        <location evidence="1">Membrane</location>
        <topology evidence="1">Multi-pass membrane protein</topology>
    </subcellularLocation>
</comment>
<dbReference type="GO" id="GO:0012505">
    <property type="term" value="C:endomembrane system"/>
    <property type="evidence" value="ECO:0007669"/>
    <property type="project" value="TreeGrafter"/>
</dbReference>
<keyword evidence="17" id="KW-1185">Reference proteome</keyword>
<dbReference type="Pfam" id="PF00999">
    <property type="entry name" value="Na_H_Exchanger"/>
    <property type="match status" value="1"/>
</dbReference>
<gene>
    <name evidence="16" type="ORF">GIB67_025746</name>
</gene>
<dbReference type="Pfam" id="PF23259">
    <property type="entry name" value="CHX17_C"/>
    <property type="match status" value="1"/>
</dbReference>
<feature type="transmembrane region" description="Helical" evidence="12">
    <location>
        <begin position="434"/>
        <end position="456"/>
    </location>
</feature>
<feature type="transmembrane region" description="Helical" evidence="12">
    <location>
        <begin position="370"/>
        <end position="395"/>
    </location>
</feature>
<dbReference type="PANTHER" id="PTHR32468">
    <property type="entry name" value="CATION/H + ANTIPORTER"/>
    <property type="match status" value="1"/>
</dbReference>
<organism evidence="16 17">
    <name type="scientific">Kingdonia uniflora</name>
    <dbReference type="NCBI Taxonomy" id="39325"/>
    <lineage>
        <taxon>Eukaryota</taxon>
        <taxon>Viridiplantae</taxon>
        <taxon>Streptophyta</taxon>
        <taxon>Embryophyta</taxon>
        <taxon>Tracheophyta</taxon>
        <taxon>Spermatophyta</taxon>
        <taxon>Magnoliopsida</taxon>
        <taxon>Ranunculales</taxon>
        <taxon>Circaeasteraceae</taxon>
        <taxon>Kingdonia</taxon>
    </lineage>
</organism>
<evidence type="ECO:0008006" key="18">
    <source>
        <dbReference type="Google" id="ProtNLM"/>
    </source>
</evidence>
<name>A0A7J7MIE1_9MAGN</name>
<keyword evidence="6" id="KW-0630">Potassium</keyword>
<evidence type="ECO:0000256" key="2">
    <source>
        <dbReference type="ARBA" id="ARBA00022448"/>
    </source>
</evidence>
<feature type="compositionally biased region" description="Polar residues" evidence="11">
    <location>
        <begin position="827"/>
        <end position="837"/>
    </location>
</feature>
<proteinExistence type="inferred from homology"/>
<feature type="domain" description="Cation/H(+) antiporter central" evidence="14">
    <location>
        <begin position="509"/>
        <end position="645"/>
    </location>
</feature>
<dbReference type="AlphaFoldDB" id="A0A7J7MIE1"/>
<keyword evidence="3" id="KW-0050">Antiport</keyword>
<dbReference type="Proteomes" id="UP000541444">
    <property type="component" value="Unassembled WGS sequence"/>
</dbReference>
<evidence type="ECO:0000256" key="11">
    <source>
        <dbReference type="SAM" id="MobiDB-lite"/>
    </source>
</evidence>
<feature type="domain" description="Cation/H(+) antiporter C-terminal" evidence="15">
    <location>
        <begin position="652"/>
        <end position="817"/>
    </location>
</feature>
<feature type="transmembrane region" description="Helical" evidence="12">
    <location>
        <begin position="255"/>
        <end position="272"/>
    </location>
</feature>
<evidence type="ECO:0000259" key="13">
    <source>
        <dbReference type="Pfam" id="PF00999"/>
    </source>
</evidence>
<dbReference type="GO" id="GO:0015297">
    <property type="term" value="F:antiporter activity"/>
    <property type="evidence" value="ECO:0007669"/>
    <property type="project" value="UniProtKB-KW"/>
</dbReference>
<evidence type="ECO:0000256" key="6">
    <source>
        <dbReference type="ARBA" id="ARBA00022958"/>
    </source>
</evidence>
<keyword evidence="8" id="KW-0406">Ion transport</keyword>
<keyword evidence="9 12" id="KW-0472">Membrane</keyword>
<dbReference type="InterPro" id="IPR057290">
    <property type="entry name" value="CHX17_C"/>
</dbReference>
<feature type="transmembrane region" description="Helical" evidence="12">
    <location>
        <begin position="155"/>
        <end position="177"/>
    </location>
</feature>
<evidence type="ECO:0000256" key="9">
    <source>
        <dbReference type="ARBA" id="ARBA00023136"/>
    </source>
</evidence>
<feature type="transmembrane region" description="Helical" evidence="12">
    <location>
        <begin position="61"/>
        <end position="82"/>
    </location>
</feature>
<evidence type="ECO:0000256" key="12">
    <source>
        <dbReference type="SAM" id="Phobius"/>
    </source>
</evidence>
<evidence type="ECO:0000256" key="3">
    <source>
        <dbReference type="ARBA" id="ARBA00022449"/>
    </source>
</evidence>
<dbReference type="Gene3D" id="1.20.1530.20">
    <property type="match status" value="1"/>
</dbReference>
<feature type="transmembrane region" description="Helical" evidence="12">
    <location>
        <begin position="189"/>
        <end position="209"/>
    </location>
</feature>
<dbReference type="PANTHER" id="PTHR32468:SF26">
    <property type="entry name" value="CATION_H(+) ANTIPORTER 15"/>
    <property type="match status" value="1"/>
</dbReference>
<evidence type="ECO:0000313" key="17">
    <source>
        <dbReference type="Proteomes" id="UP000541444"/>
    </source>
</evidence>
<feature type="domain" description="Cation/H+ exchanger transmembrane" evidence="13">
    <location>
        <begin position="72"/>
        <end position="454"/>
    </location>
</feature>
<evidence type="ECO:0000256" key="5">
    <source>
        <dbReference type="ARBA" id="ARBA00022692"/>
    </source>
</evidence>
<feature type="transmembrane region" description="Helical" evidence="12">
    <location>
        <begin position="293"/>
        <end position="326"/>
    </location>
</feature>
<feature type="transmembrane region" description="Helical" evidence="12">
    <location>
        <begin position="94"/>
        <end position="115"/>
    </location>
</feature>
<keyword evidence="7 12" id="KW-1133">Transmembrane helix</keyword>
<dbReference type="InterPro" id="IPR006153">
    <property type="entry name" value="Cation/H_exchanger_TM"/>
</dbReference>
<reference evidence="16 17" key="1">
    <citation type="journal article" date="2020" name="IScience">
        <title>Genome Sequencing of the Endangered Kingdonia uniflora (Circaeasteraceae, Ranunculales) Reveals Potential Mechanisms of Evolutionary Specialization.</title>
        <authorList>
            <person name="Sun Y."/>
            <person name="Deng T."/>
            <person name="Zhang A."/>
            <person name="Moore M.J."/>
            <person name="Landis J.B."/>
            <person name="Lin N."/>
            <person name="Zhang H."/>
            <person name="Zhang X."/>
            <person name="Huang J."/>
            <person name="Zhang X."/>
            <person name="Sun H."/>
            <person name="Wang H."/>
        </authorList>
    </citation>
    <scope>NUCLEOTIDE SEQUENCE [LARGE SCALE GENOMIC DNA]</scope>
    <source>
        <strain evidence="16">TB1705</strain>
        <tissue evidence="16">Leaf</tissue>
    </source>
</reference>
<feature type="transmembrane region" description="Helical" evidence="12">
    <location>
        <begin position="121"/>
        <end position="143"/>
    </location>
</feature>
<evidence type="ECO:0000256" key="8">
    <source>
        <dbReference type="ARBA" id="ARBA00023065"/>
    </source>
</evidence>
<evidence type="ECO:0000256" key="7">
    <source>
        <dbReference type="ARBA" id="ARBA00022989"/>
    </source>
</evidence>
<protein>
    <recommendedName>
        <fullName evidence="18">Cation/H+ exchanger domain-containing protein</fullName>
    </recommendedName>
</protein>
<keyword evidence="5 12" id="KW-0812">Transmembrane</keyword>
<dbReference type="OrthoDB" id="2687058at2759"/>
<dbReference type="EMBL" id="JACGCM010001469">
    <property type="protein sequence ID" value="KAF6154695.1"/>
    <property type="molecule type" value="Genomic_DNA"/>
</dbReference>
<dbReference type="InterPro" id="IPR038770">
    <property type="entry name" value="Na+/solute_symporter_sf"/>
</dbReference>
<feature type="compositionally biased region" description="Low complexity" evidence="11">
    <location>
        <begin position="861"/>
        <end position="871"/>
    </location>
</feature>
<comment type="similarity">
    <text evidence="10">Belongs to the monovalent cation:proton antiporter 2 (CPA2) transporter (TC 2.A.37) family. CHX (TC 2.A.37.4) subfamily.</text>
</comment>
<sequence>MAKTVKIKDGNFGMADALQNAMQKDEPKFTDPIRGEMVCFASSMISTNGVWQGDDPFEYSLPLFILQLMLIVVITRILIFLLKPLRQPKVISEILGGVILGPSILGRSANFSAKIFPLRSIMVLETLANVGLLFFLFLVGVEMDLGMIRKTSQKAMVIAIACMSLPFLIGSSTTFLFNGETQVNHLSFVVFMGVALSVTAFPVLARILAELKLLNTEVGKIAMSAAMMNDICAWILLALAVALVESSSSTTLTSFYVIFSSIGFVLILILVVRPGIEWLIHRIPNGESFSDYHICLILTGVFVCGFITDAIGTHSIFGAFVFGLIIPKGPLATTLLEKLEDFVTTLLLPLYFAISGLRTDISSVNGKGDYGFFIAIIVLACVGKVAGTLLIALYYKMPFREAFVLALLMNTKGLTEMVVLNVGKDQKVLDDQLFATMVVVAVLVTGMITPIIVAIYKPARGFITHKRRTIQRSTRSAELRVLTCIHTTRNVPSVINLLEISNPTKKFHIAVYVLQLVELTGRASAMLIVHNTHRVGKPAIYKSQVQSEQIINSFENLQQHVTGLSIHPLTAISPYSTMHEDICNLAEDERVTFIILPFHKQQAVDGGMEATNPVLRNINQNVLANAPCSVGILIDRGLGGLTRVAVSQISRNIAVLFFGGPDDREALSYAWRMARHPGVSLTIFRFLPGEDAVKPKRNYDNFTNGRSNLNIVTETETERLYDDKYITDFRLQNVSDETIVYTEKFINNAEETVVAVRSMENIHDLYIVGRGQGMISPLIASLNDWSECPELGAIGDLLASSDSAATISVLVVQQYVGGSHGDGLRTPDSQLTDNYDNLRNDTLPPSSSKGDSSPFHLGRINNNNNNKSWNL</sequence>
<evidence type="ECO:0000313" key="16">
    <source>
        <dbReference type="EMBL" id="KAF6154695.1"/>
    </source>
</evidence>
<keyword evidence="4" id="KW-0633">Potassium transport</keyword>
<dbReference type="InterPro" id="IPR057291">
    <property type="entry name" value="CHX17_2nd"/>
</dbReference>
<feature type="region of interest" description="Disordered" evidence="11">
    <location>
        <begin position="821"/>
        <end position="871"/>
    </location>
</feature>
<evidence type="ECO:0000256" key="1">
    <source>
        <dbReference type="ARBA" id="ARBA00004141"/>
    </source>
</evidence>
<evidence type="ECO:0000256" key="10">
    <source>
        <dbReference type="ARBA" id="ARBA00038341"/>
    </source>
</evidence>
<dbReference type="GO" id="GO:1902600">
    <property type="term" value="P:proton transmembrane transport"/>
    <property type="evidence" value="ECO:0007669"/>
    <property type="project" value="InterPro"/>
</dbReference>
<dbReference type="FunFam" id="1.20.1530.20:FF:000003">
    <property type="entry name" value="Cation/H(+) antiporter 15"/>
    <property type="match status" value="1"/>
</dbReference>
<comment type="caution">
    <text evidence="16">The sequence shown here is derived from an EMBL/GenBank/DDBJ whole genome shotgun (WGS) entry which is preliminary data.</text>
</comment>